<name>A0A9P6RVG3_9FUNG</name>
<dbReference type="InterPro" id="IPR018852">
    <property type="entry name" value="DUF2456"/>
</dbReference>
<accession>A0A9P6RVG3</accession>
<evidence type="ECO:0000256" key="2">
    <source>
        <dbReference type="SAM" id="Phobius"/>
    </source>
</evidence>
<gene>
    <name evidence="3" type="ORF">BGZ99_002120</name>
</gene>
<dbReference type="PANTHER" id="PTHR28297:SF1">
    <property type="entry name" value="FUNGAL PROTEIN"/>
    <property type="match status" value="1"/>
</dbReference>
<dbReference type="OrthoDB" id="15595at2759"/>
<proteinExistence type="predicted"/>
<keyword evidence="4" id="KW-1185">Reference proteome</keyword>
<protein>
    <submittedName>
        <fullName evidence="3">Uncharacterized protein</fullName>
    </submittedName>
</protein>
<evidence type="ECO:0000313" key="3">
    <source>
        <dbReference type="EMBL" id="KAG0329409.1"/>
    </source>
</evidence>
<dbReference type="PANTHER" id="PTHR28297">
    <property type="entry name" value="FUNGAL PROTEIN"/>
    <property type="match status" value="1"/>
</dbReference>
<feature type="region of interest" description="Disordered" evidence="1">
    <location>
        <begin position="190"/>
        <end position="228"/>
    </location>
</feature>
<keyword evidence="2" id="KW-0472">Membrane</keyword>
<feature type="transmembrane region" description="Helical" evidence="2">
    <location>
        <begin position="113"/>
        <end position="135"/>
    </location>
</feature>
<feature type="transmembrane region" description="Helical" evidence="2">
    <location>
        <begin position="162"/>
        <end position="182"/>
    </location>
</feature>
<dbReference type="AlphaFoldDB" id="A0A9P6RVG3"/>
<evidence type="ECO:0000313" key="4">
    <source>
        <dbReference type="Proteomes" id="UP000738325"/>
    </source>
</evidence>
<organism evidence="3 4">
    <name type="scientific">Dissophora globulifera</name>
    <dbReference type="NCBI Taxonomy" id="979702"/>
    <lineage>
        <taxon>Eukaryota</taxon>
        <taxon>Fungi</taxon>
        <taxon>Fungi incertae sedis</taxon>
        <taxon>Mucoromycota</taxon>
        <taxon>Mortierellomycotina</taxon>
        <taxon>Mortierellomycetes</taxon>
        <taxon>Mortierellales</taxon>
        <taxon>Mortierellaceae</taxon>
        <taxon>Dissophora</taxon>
    </lineage>
</organism>
<keyword evidence="2" id="KW-0812">Transmembrane</keyword>
<reference evidence="3" key="1">
    <citation type="journal article" date="2020" name="Fungal Divers.">
        <title>Resolving the Mortierellaceae phylogeny through synthesis of multi-gene phylogenetics and phylogenomics.</title>
        <authorList>
            <person name="Vandepol N."/>
            <person name="Liber J."/>
            <person name="Desiro A."/>
            <person name="Na H."/>
            <person name="Kennedy M."/>
            <person name="Barry K."/>
            <person name="Grigoriev I.V."/>
            <person name="Miller A.N."/>
            <person name="O'Donnell K."/>
            <person name="Stajich J.E."/>
            <person name="Bonito G."/>
        </authorList>
    </citation>
    <scope>NUCLEOTIDE SEQUENCE</scope>
    <source>
        <strain evidence="3">REB-010B</strain>
    </source>
</reference>
<dbReference type="Proteomes" id="UP000738325">
    <property type="component" value="Unassembled WGS sequence"/>
</dbReference>
<sequence length="228" mass="24845">MHLIGSMILDGGINFGIATAMYKGNSNPVHLWSLPNSLAGDAAVTLIIQQLLTWVLDRLSIRGDVRKGLVAPLRMPANAHAVLRWFVGLKDVRVHTSRKDKIKHYIRFNAPRYAAYFLASFVIYWPITMGILAGLKAHGIGKDYSGKGGDFNNWPMPQIFKGVYGAVVGLTTPFVSYIALIYEGETGPEGTDFAELSRRNVGDSSSGGAMSPSEEEQLKLADSNTSSQ</sequence>
<evidence type="ECO:0000256" key="1">
    <source>
        <dbReference type="SAM" id="MobiDB-lite"/>
    </source>
</evidence>
<dbReference type="EMBL" id="JAAAIP010000016">
    <property type="protein sequence ID" value="KAG0329409.1"/>
    <property type="molecule type" value="Genomic_DNA"/>
</dbReference>
<dbReference type="Pfam" id="PF10445">
    <property type="entry name" value="DUF2456"/>
    <property type="match status" value="1"/>
</dbReference>
<keyword evidence="2" id="KW-1133">Transmembrane helix</keyword>
<comment type="caution">
    <text evidence="3">The sequence shown here is derived from an EMBL/GenBank/DDBJ whole genome shotgun (WGS) entry which is preliminary data.</text>
</comment>